<sequence>MTRSIELLPAGAQDAALIADLHTRSWQFAYHGQLPADYLEHTAPAERLQTWQARLQQGAEAPLEVILARVDGEPAGFYCLQPEAEPQFGIYLDNLHVLPQWHGLGLGKRLFAHCARRVAGGWPGQPLFLYVLEGNTQAREFYRRLEGIESEPFDDLFPGAKLIVPVRRVRWPDVDALLRRLGGQPEPAAPASR</sequence>
<protein>
    <submittedName>
        <fullName evidence="2">GNAT family N-acetyltransferase</fullName>
    </submittedName>
</protein>
<feature type="domain" description="N-acetyltransferase" evidence="1">
    <location>
        <begin position="5"/>
        <end position="173"/>
    </location>
</feature>
<evidence type="ECO:0000313" key="3">
    <source>
        <dbReference type="Proteomes" id="UP001216674"/>
    </source>
</evidence>
<evidence type="ECO:0000259" key="1">
    <source>
        <dbReference type="PROSITE" id="PS51186"/>
    </source>
</evidence>
<evidence type="ECO:0000313" key="2">
    <source>
        <dbReference type="EMBL" id="MDF3832487.1"/>
    </source>
</evidence>
<accession>A0ABT6AIR4</accession>
<name>A0ABT6AIR4_9BURK</name>
<dbReference type="CDD" id="cd04301">
    <property type="entry name" value="NAT_SF"/>
    <property type="match status" value="1"/>
</dbReference>
<comment type="caution">
    <text evidence="2">The sequence shown here is derived from an EMBL/GenBank/DDBJ whole genome shotgun (WGS) entry which is preliminary data.</text>
</comment>
<dbReference type="InterPro" id="IPR000182">
    <property type="entry name" value="GNAT_dom"/>
</dbReference>
<dbReference type="RefSeq" id="WP_276264094.1">
    <property type="nucleotide sequence ID" value="NZ_JARJLM010000101.1"/>
</dbReference>
<dbReference type="Gene3D" id="3.40.630.30">
    <property type="match status" value="1"/>
</dbReference>
<dbReference type="Proteomes" id="UP001216674">
    <property type="component" value="Unassembled WGS sequence"/>
</dbReference>
<proteinExistence type="predicted"/>
<dbReference type="EMBL" id="JARJLM010000101">
    <property type="protein sequence ID" value="MDF3832487.1"/>
    <property type="molecule type" value="Genomic_DNA"/>
</dbReference>
<dbReference type="InterPro" id="IPR016181">
    <property type="entry name" value="Acyl_CoA_acyltransferase"/>
</dbReference>
<dbReference type="Pfam" id="PF00583">
    <property type="entry name" value="Acetyltransf_1"/>
    <property type="match status" value="1"/>
</dbReference>
<keyword evidence="3" id="KW-1185">Reference proteome</keyword>
<reference evidence="2 3" key="1">
    <citation type="submission" date="2023-03" db="EMBL/GenBank/DDBJ databases">
        <title>Draft assemblies of triclosan tolerant bacteria isolated from returned activated sludge.</title>
        <authorList>
            <person name="Van Hamelsveld S."/>
        </authorList>
    </citation>
    <scope>NUCLEOTIDE SEQUENCE [LARGE SCALE GENOMIC DNA]</scope>
    <source>
        <strain evidence="2 3">GW210010_S58</strain>
    </source>
</reference>
<dbReference type="PROSITE" id="PS51186">
    <property type="entry name" value="GNAT"/>
    <property type="match status" value="1"/>
</dbReference>
<gene>
    <name evidence="2" type="ORF">P3W85_05945</name>
</gene>
<organism evidence="2 3">
    <name type="scientific">Cupriavidus basilensis</name>
    <dbReference type="NCBI Taxonomy" id="68895"/>
    <lineage>
        <taxon>Bacteria</taxon>
        <taxon>Pseudomonadati</taxon>
        <taxon>Pseudomonadota</taxon>
        <taxon>Betaproteobacteria</taxon>
        <taxon>Burkholderiales</taxon>
        <taxon>Burkholderiaceae</taxon>
        <taxon>Cupriavidus</taxon>
    </lineage>
</organism>
<dbReference type="SUPFAM" id="SSF55729">
    <property type="entry name" value="Acyl-CoA N-acyltransferases (Nat)"/>
    <property type="match status" value="1"/>
</dbReference>